<dbReference type="EMBL" id="QHCT01000003">
    <property type="protein sequence ID" value="RHX90148.1"/>
    <property type="molecule type" value="Genomic_DNA"/>
</dbReference>
<feature type="domain" description="HD-GYP" evidence="3">
    <location>
        <begin position="134"/>
        <end position="331"/>
    </location>
</feature>
<dbReference type="PANTHER" id="PTHR45228:SF1">
    <property type="entry name" value="CYCLIC DI-GMP PHOSPHODIESTERASE TM_0186"/>
    <property type="match status" value="1"/>
</dbReference>
<keyword evidence="1" id="KW-0597">Phosphoprotein</keyword>
<gene>
    <name evidence="4" type="ORF">DLM75_14170</name>
</gene>
<name>A0A396Z954_9LEPT</name>
<feature type="domain" description="Response regulatory" evidence="2">
    <location>
        <begin position="11"/>
        <end position="126"/>
    </location>
</feature>
<dbReference type="CDD" id="cd00077">
    <property type="entry name" value="HDc"/>
    <property type="match status" value="1"/>
</dbReference>
<evidence type="ECO:0000256" key="1">
    <source>
        <dbReference type="PROSITE-ProRule" id="PRU00169"/>
    </source>
</evidence>
<dbReference type="SUPFAM" id="SSF109604">
    <property type="entry name" value="HD-domain/PDEase-like"/>
    <property type="match status" value="1"/>
</dbReference>
<evidence type="ECO:0000313" key="5">
    <source>
        <dbReference type="Proteomes" id="UP000265798"/>
    </source>
</evidence>
<feature type="modified residue" description="4-aspartylphosphate" evidence="1">
    <location>
        <position position="59"/>
    </location>
</feature>
<dbReference type="Proteomes" id="UP000265798">
    <property type="component" value="Unassembled WGS sequence"/>
</dbReference>
<dbReference type="OrthoDB" id="9781505at2"/>
<comment type="caution">
    <text evidence="4">The sequence shown here is derived from an EMBL/GenBank/DDBJ whole genome shotgun (WGS) entry which is preliminary data.</text>
</comment>
<dbReference type="PROSITE" id="PS50110">
    <property type="entry name" value="RESPONSE_REGULATORY"/>
    <property type="match status" value="1"/>
</dbReference>
<dbReference type="Pfam" id="PF00072">
    <property type="entry name" value="Response_reg"/>
    <property type="match status" value="1"/>
</dbReference>
<reference evidence="5" key="1">
    <citation type="submission" date="2018-05" db="EMBL/GenBank/DDBJ databases">
        <title>Leptospira yasudae sp. nov. and Leptospira stimsonii sp. nov., two pathogenic species of the genus Leptospira isolated from environmental sources.</title>
        <authorList>
            <person name="Casanovas-Massana A."/>
            <person name="Hamond C."/>
            <person name="Santos L.A."/>
            <person name="Hacker K.P."/>
            <person name="Balassiano I."/>
            <person name="Medeiros M.A."/>
            <person name="Reis M.G."/>
            <person name="Ko A.I."/>
            <person name="Wunder E.A."/>
        </authorList>
    </citation>
    <scope>NUCLEOTIDE SEQUENCE [LARGE SCALE GENOMIC DNA]</scope>
    <source>
        <strain evidence="5">Yale</strain>
    </source>
</reference>
<dbReference type="Pfam" id="PF13487">
    <property type="entry name" value="HD_5"/>
    <property type="match status" value="1"/>
</dbReference>
<evidence type="ECO:0000313" key="4">
    <source>
        <dbReference type="EMBL" id="RHX90148.1"/>
    </source>
</evidence>
<accession>A0A396Z954</accession>
<dbReference type="PANTHER" id="PTHR45228">
    <property type="entry name" value="CYCLIC DI-GMP PHOSPHODIESTERASE TM_0186-RELATED"/>
    <property type="match status" value="1"/>
</dbReference>
<dbReference type="InterPro" id="IPR037522">
    <property type="entry name" value="HD_GYP_dom"/>
</dbReference>
<organism evidence="4 5">
    <name type="scientific">Leptospira stimsonii</name>
    <dbReference type="NCBI Taxonomy" id="2202203"/>
    <lineage>
        <taxon>Bacteria</taxon>
        <taxon>Pseudomonadati</taxon>
        <taxon>Spirochaetota</taxon>
        <taxon>Spirochaetia</taxon>
        <taxon>Leptospirales</taxon>
        <taxon>Leptospiraceae</taxon>
        <taxon>Leptospira</taxon>
    </lineage>
</organism>
<dbReference type="Gene3D" id="1.10.3210.10">
    <property type="entry name" value="Hypothetical protein af1432"/>
    <property type="match status" value="1"/>
</dbReference>
<dbReference type="InterPro" id="IPR003607">
    <property type="entry name" value="HD/PDEase_dom"/>
</dbReference>
<dbReference type="AlphaFoldDB" id="A0A396Z954"/>
<proteinExistence type="predicted"/>
<dbReference type="SUPFAM" id="SSF52172">
    <property type="entry name" value="CheY-like"/>
    <property type="match status" value="1"/>
</dbReference>
<evidence type="ECO:0000259" key="2">
    <source>
        <dbReference type="PROSITE" id="PS50110"/>
    </source>
</evidence>
<dbReference type="InterPro" id="IPR011006">
    <property type="entry name" value="CheY-like_superfamily"/>
</dbReference>
<protein>
    <submittedName>
        <fullName evidence="4">Two-component system response regulator</fullName>
    </submittedName>
</protein>
<sequence length="347" mass="39402">MHTIPIQRKKKVMIVEDSLMDLRLIQHHLEKDYETILVQDSNLAIQIARTHQPDLILMDIMMPQIGGVEVCRKLKNYPQTTDIPVIFITSIEDPKMETLGFKMGAVDFFKKPFSPPIFRARIKSHLELSRLLEIKSSRLEIIRRLVVASEYRDNETGNHILRMSKYCQVIANHYGLSAEEVEDIYNASAMHDVGKIGIPDSILRKNGRLTSEEFEVIKTHPVIGANIIGEHETGLLKVAREICIGHHEKWDGSGYPYGLKGEEISISARIASVADVFDALTTNRPYKNGWPIGQAVEYIRSQSGISFDPEIVEIFEENIVDLLRAKVEFTAHTQMNGKDTQNEEIIA</sequence>
<dbReference type="PROSITE" id="PS51832">
    <property type="entry name" value="HD_GYP"/>
    <property type="match status" value="1"/>
</dbReference>
<evidence type="ECO:0000259" key="3">
    <source>
        <dbReference type="PROSITE" id="PS51832"/>
    </source>
</evidence>
<dbReference type="InterPro" id="IPR052020">
    <property type="entry name" value="Cyclic_di-GMP/3'3'-cGAMP_PDE"/>
</dbReference>
<dbReference type="SMART" id="SM00471">
    <property type="entry name" value="HDc"/>
    <property type="match status" value="1"/>
</dbReference>
<dbReference type="InterPro" id="IPR001789">
    <property type="entry name" value="Sig_transdc_resp-reg_receiver"/>
</dbReference>
<dbReference type="Gene3D" id="3.40.50.2300">
    <property type="match status" value="1"/>
</dbReference>
<dbReference type="GO" id="GO:0000160">
    <property type="term" value="P:phosphorelay signal transduction system"/>
    <property type="evidence" value="ECO:0007669"/>
    <property type="project" value="InterPro"/>
</dbReference>
<dbReference type="SMART" id="SM00448">
    <property type="entry name" value="REC"/>
    <property type="match status" value="1"/>
</dbReference>